<sequence>MPKRKETPLCDNPQNIKTLLKRIEYLEAENAILKKFKELDEQKARQKKGASSTR</sequence>
<protein>
    <submittedName>
        <fullName evidence="1">Transposase</fullName>
    </submittedName>
</protein>
<gene>
    <name evidence="1" type="ORF">ACT75_07565</name>
</gene>
<dbReference type="KEGG" id="aact:ACT75_07565"/>
<evidence type="ECO:0000313" key="2">
    <source>
        <dbReference type="Proteomes" id="UP000072236"/>
    </source>
</evidence>
<proteinExistence type="predicted"/>
<dbReference type="Proteomes" id="UP000072236">
    <property type="component" value="Chromosome"/>
</dbReference>
<dbReference type="AlphaFoldDB" id="A0AAC8XZG2"/>
<dbReference type="RefSeq" id="WP_005538640.1">
    <property type="nucleotide sequence ID" value="NZ_CP012959.1"/>
</dbReference>
<dbReference type="EMBL" id="CP012959">
    <property type="protein sequence ID" value="AMQ94390.1"/>
    <property type="molecule type" value="Genomic_DNA"/>
</dbReference>
<evidence type="ECO:0000313" key="1">
    <source>
        <dbReference type="EMBL" id="AMQ94390.1"/>
    </source>
</evidence>
<reference evidence="1 2" key="1">
    <citation type="submission" date="2015-10" db="EMBL/GenBank/DDBJ databases">
        <title>Tn-seq of a polymicrobial infection.</title>
        <authorList>
            <person name="Stacy A."/>
            <person name="Rumbaugh K.P."/>
            <person name="Whiteley M."/>
        </authorList>
    </citation>
    <scope>NUCLEOTIDE SEQUENCE [LARGE SCALE GENOMIC DNA]</scope>
    <source>
        <strain evidence="1 2">624</strain>
    </source>
</reference>
<accession>A0AAC8XZG2</accession>
<dbReference type="GeneID" id="29931068"/>
<organism evidence="1 2">
    <name type="scientific">Aggregatibacter actinomycetemcomitans</name>
    <name type="common">Actinobacillus actinomycetemcomitans</name>
    <name type="synonym">Haemophilus actinomycetemcomitans</name>
    <dbReference type="NCBI Taxonomy" id="714"/>
    <lineage>
        <taxon>Bacteria</taxon>
        <taxon>Pseudomonadati</taxon>
        <taxon>Pseudomonadota</taxon>
        <taxon>Gammaproteobacteria</taxon>
        <taxon>Pasteurellales</taxon>
        <taxon>Pasteurellaceae</taxon>
        <taxon>Aggregatibacter</taxon>
    </lineage>
</organism>
<name>A0AAC8XZG2_AGGAC</name>